<evidence type="ECO:0000313" key="2">
    <source>
        <dbReference type="Proteomes" id="UP001207830"/>
    </source>
</evidence>
<comment type="caution">
    <text evidence="1">The sequence shown here is derived from an EMBL/GenBank/DDBJ whole genome shotgun (WGS) entry which is preliminary data.</text>
</comment>
<keyword evidence="2" id="KW-1185">Reference proteome</keyword>
<proteinExistence type="predicted"/>
<dbReference type="EMBL" id="JANIGP010000030">
    <property type="protein sequence ID" value="MCY0111573.1"/>
    <property type="molecule type" value="Genomic_DNA"/>
</dbReference>
<organism evidence="1 2">
    <name type="scientific">Pseudomonas monsensis</name>
    <dbReference type="NCBI Taxonomy" id="2745509"/>
    <lineage>
        <taxon>Bacteria</taxon>
        <taxon>Pseudomonadati</taxon>
        <taxon>Pseudomonadota</taxon>
        <taxon>Gammaproteobacteria</taxon>
        <taxon>Pseudomonadales</taxon>
        <taxon>Pseudomonadaceae</taxon>
        <taxon>Pseudomonas</taxon>
    </lineage>
</organism>
<name>A0ABT3Z1C8_9PSED</name>
<gene>
    <name evidence="1" type="ORF">NQF78_25010</name>
</gene>
<accession>A0ABT3Z1C8</accession>
<sequence length="306" mass="34579">MKSFIYLDRFKMYSLSSQLMEGVTDYILEETHNSTVDEESQKGPVASGRIIAEIIEKASTSFEKKFLHDYAYSIFENRLVELSKLVQVDSTFSKADALGSLKHSQIVRFVGKAKFVDFGETVKTLRTLNSMRQSLGVLTSNEERESLVQKITDTPQTRKAEIGGYQTRLKELMDVKTFSQSPSEMFFQKHLSDILESSFGDALELSMGFSDFQVSADLNRDNLRESERSIINKYSRLTEVELVLLGVVTQIGDIAPEQEVEEITEEHTLREAISINTASLAGLENSFKQRPSNEIIVDPIAVYVEL</sequence>
<reference evidence="1 2" key="1">
    <citation type="submission" date="2022-07" db="EMBL/GenBank/DDBJ databases">
        <title>Characterization of plant growth promoting rhizobacteria (PGPR) for use as bioinoculants in agriculture.</title>
        <authorList>
            <person name="Hassen A.I."/>
            <person name="Pierneef R."/>
        </authorList>
    </citation>
    <scope>NUCLEOTIDE SEQUENCE [LARGE SCALE GENOMIC DNA]</scope>
    <source>
        <strain evidence="1 2">SARCC-3054</strain>
    </source>
</reference>
<protein>
    <submittedName>
        <fullName evidence="1">Uncharacterized protein</fullName>
    </submittedName>
</protein>
<evidence type="ECO:0000313" key="1">
    <source>
        <dbReference type="EMBL" id="MCY0111573.1"/>
    </source>
</evidence>
<dbReference type="Proteomes" id="UP001207830">
    <property type="component" value="Unassembled WGS sequence"/>
</dbReference>
<dbReference type="RefSeq" id="WP_267805575.1">
    <property type="nucleotide sequence ID" value="NZ_JANIGP010000030.1"/>
</dbReference>
<dbReference type="Pfam" id="PF19952">
    <property type="entry name" value="DUF6414"/>
    <property type="match status" value="1"/>
</dbReference>
<dbReference type="InterPro" id="IPR045633">
    <property type="entry name" value="DUF6414"/>
</dbReference>